<dbReference type="InterPro" id="IPR050640">
    <property type="entry name" value="Bact_2-comp_sensor_kinase"/>
</dbReference>
<keyword evidence="3" id="KW-0418">Kinase</keyword>
<dbReference type="Pfam" id="PF06580">
    <property type="entry name" value="His_kinase"/>
    <property type="match status" value="1"/>
</dbReference>
<dbReference type="EMBL" id="PGFA01000001">
    <property type="protein sequence ID" value="PJJ60177.1"/>
    <property type="molecule type" value="Genomic_DNA"/>
</dbReference>
<gene>
    <name evidence="3" type="ORF">CLV45_1602</name>
</gene>
<dbReference type="PANTHER" id="PTHR34220">
    <property type="entry name" value="SENSOR HISTIDINE KINASE YPDA"/>
    <property type="match status" value="1"/>
</dbReference>
<keyword evidence="1" id="KW-0472">Membrane</keyword>
<accession>A0A2M9BQH8</accession>
<dbReference type="Proteomes" id="UP000228535">
    <property type="component" value="Unassembled WGS sequence"/>
</dbReference>
<dbReference type="GO" id="GO:0016020">
    <property type="term" value="C:membrane"/>
    <property type="evidence" value="ECO:0007669"/>
    <property type="project" value="InterPro"/>
</dbReference>
<dbReference type="GO" id="GO:0000155">
    <property type="term" value="F:phosphorelay sensor kinase activity"/>
    <property type="evidence" value="ECO:0007669"/>
    <property type="project" value="InterPro"/>
</dbReference>
<evidence type="ECO:0000256" key="1">
    <source>
        <dbReference type="SAM" id="Phobius"/>
    </source>
</evidence>
<dbReference type="OrthoDB" id="9792992at2"/>
<feature type="transmembrane region" description="Helical" evidence="1">
    <location>
        <begin position="21"/>
        <end position="39"/>
    </location>
</feature>
<reference evidence="3 4" key="1">
    <citation type="submission" date="2017-11" db="EMBL/GenBank/DDBJ databases">
        <title>Genomic Encyclopedia of Archaeal and Bacterial Type Strains, Phase II (KMG-II): From Individual Species to Whole Genera.</title>
        <authorList>
            <person name="Goeker M."/>
        </authorList>
    </citation>
    <scope>NUCLEOTIDE SEQUENCE [LARGE SCALE GENOMIC DNA]</scope>
    <source>
        <strain evidence="3 4">DSM 11115</strain>
    </source>
</reference>
<proteinExistence type="predicted"/>
<sequence length="367" mass="41438">MTEFLVRLARRWSALSSRTTALLLQVVLWLLLGGFYLLWNNRPNYYFAGPVWPLVLVQLSFAVVLFNSLVYLIIPRWLLRGRTGPALAGGLALIYGYRIWMYLGARLSEAYVALDPVLRRTLHGFYIDHLWADLTSLSGMLASFMGMLAPMLFPLIISFLAYALVVDRRRLALERDHLRLERSYLKAQINPQFLFTTLGSLRTFTHSGDERAGDVVLHLADLMRYTLYETDAERVPLDRELEFLDDYLALERLRNPASVAIHHEVSGMAAGPQTIAPLVLHPFVERLFAGLDTAPGPVTLHCQLLVGPQVLALTLTRTTAQSWPEPYASAATLQAARRRLALQYPGHTLALTETDLRVHLHLTIPLD</sequence>
<evidence type="ECO:0000313" key="4">
    <source>
        <dbReference type="Proteomes" id="UP000228535"/>
    </source>
</evidence>
<keyword evidence="1" id="KW-0812">Transmembrane</keyword>
<dbReference type="InterPro" id="IPR010559">
    <property type="entry name" value="Sig_transdc_His_kin_internal"/>
</dbReference>
<dbReference type="PANTHER" id="PTHR34220:SF7">
    <property type="entry name" value="SENSOR HISTIDINE KINASE YPDA"/>
    <property type="match status" value="1"/>
</dbReference>
<comment type="caution">
    <text evidence="3">The sequence shown here is derived from an EMBL/GenBank/DDBJ whole genome shotgun (WGS) entry which is preliminary data.</text>
</comment>
<feature type="transmembrane region" description="Helical" evidence="1">
    <location>
        <begin position="140"/>
        <end position="165"/>
    </location>
</feature>
<feature type="transmembrane region" description="Helical" evidence="1">
    <location>
        <begin position="86"/>
        <end position="105"/>
    </location>
</feature>
<keyword evidence="4" id="KW-1185">Reference proteome</keyword>
<evidence type="ECO:0000259" key="2">
    <source>
        <dbReference type="Pfam" id="PF06580"/>
    </source>
</evidence>
<name>A0A2M9BQH8_9BACT</name>
<feature type="domain" description="Signal transduction histidine kinase internal region" evidence="2">
    <location>
        <begin position="182"/>
        <end position="255"/>
    </location>
</feature>
<keyword evidence="1" id="KW-1133">Transmembrane helix</keyword>
<protein>
    <submittedName>
        <fullName evidence="3">Histidine kinase</fullName>
    </submittedName>
</protein>
<dbReference type="AlphaFoldDB" id="A0A2M9BQH8"/>
<dbReference type="RefSeq" id="WP_100335841.1">
    <property type="nucleotide sequence ID" value="NZ_PGFA01000001.1"/>
</dbReference>
<keyword evidence="3" id="KW-0808">Transferase</keyword>
<evidence type="ECO:0000313" key="3">
    <source>
        <dbReference type="EMBL" id="PJJ60177.1"/>
    </source>
</evidence>
<organism evidence="3 4">
    <name type="scientific">Hymenobacter chitinivorans DSM 11115</name>
    <dbReference type="NCBI Taxonomy" id="1121954"/>
    <lineage>
        <taxon>Bacteria</taxon>
        <taxon>Pseudomonadati</taxon>
        <taxon>Bacteroidota</taxon>
        <taxon>Cytophagia</taxon>
        <taxon>Cytophagales</taxon>
        <taxon>Hymenobacteraceae</taxon>
        <taxon>Hymenobacter</taxon>
    </lineage>
</organism>
<feature type="transmembrane region" description="Helical" evidence="1">
    <location>
        <begin position="51"/>
        <end position="74"/>
    </location>
</feature>